<evidence type="ECO:0000313" key="2">
    <source>
        <dbReference type="Proteomes" id="UP000053690"/>
    </source>
</evidence>
<dbReference type="AlphaFoldDB" id="A0A0X3TNG6"/>
<keyword evidence="2" id="KW-1185">Reference proteome</keyword>
<protein>
    <submittedName>
        <fullName evidence="1">Uncharacterized protein</fullName>
    </submittedName>
</protein>
<name>A0A0X3TNG6_9RHOB</name>
<comment type="caution">
    <text evidence="1">The sequence shown here is derived from an EMBL/GenBank/DDBJ whole genome shotgun (WGS) entry which is preliminary data.</text>
</comment>
<accession>A0A0X3TNG6</accession>
<organism evidence="1 2">
    <name type="scientific">Ruegeria profundi</name>
    <dbReference type="NCBI Taxonomy" id="1685378"/>
    <lineage>
        <taxon>Bacteria</taxon>
        <taxon>Pseudomonadati</taxon>
        <taxon>Pseudomonadota</taxon>
        <taxon>Alphaproteobacteria</taxon>
        <taxon>Rhodobacterales</taxon>
        <taxon>Roseobacteraceae</taxon>
        <taxon>Ruegeria</taxon>
    </lineage>
</organism>
<evidence type="ECO:0000313" key="1">
    <source>
        <dbReference type="EMBL" id="KUJ77298.1"/>
    </source>
</evidence>
<sequence>MAPMAKVETILALRFVLAEKVYPMQPELVRNDTKTAQLVHRYVQKVQSETHEWWRKKATERSRLEDELLDSRFALEPLFNISEDTLRKYIAELWKIGEFTGDLCFRSVKSKE</sequence>
<proteinExistence type="predicted"/>
<reference evidence="2" key="1">
    <citation type="submission" date="2015-12" db="EMBL/GenBank/DDBJ databases">
        <authorList>
            <person name="Zhang G."/>
            <person name="Stingl U."/>
        </authorList>
    </citation>
    <scope>NUCLEOTIDE SEQUENCE [LARGE SCALE GENOMIC DNA]</scope>
    <source>
        <strain evidence="2">ZGT108</strain>
    </source>
</reference>
<dbReference type="EMBL" id="LQBP01000011">
    <property type="protein sequence ID" value="KUJ77298.1"/>
    <property type="molecule type" value="Genomic_DNA"/>
</dbReference>
<dbReference type="Proteomes" id="UP000053690">
    <property type="component" value="Unassembled WGS sequence"/>
</dbReference>
<dbReference type="STRING" id="1685378.AVO44_18150"/>
<gene>
    <name evidence="1" type="ORF">AVO44_18150</name>
</gene>